<dbReference type="EMBL" id="SNZA01000001">
    <property type="protein sequence ID" value="TDR15458.1"/>
    <property type="molecule type" value="Genomic_DNA"/>
</dbReference>
<accession>A0A4R6XHU9</accession>
<proteinExistence type="predicted"/>
<keyword evidence="1" id="KW-0732">Signal</keyword>
<comment type="caution">
    <text evidence="3">The sequence shown here is derived from an EMBL/GenBank/DDBJ whole genome shotgun (WGS) entry which is preliminary data.</text>
</comment>
<evidence type="ECO:0000256" key="1">
    <source>
        <dbReference type="ARBA" id="ARBA00022729"/>
    </source>
</evidence>
<dbReference type="GO" id="GO:0071281">
    <property type="term" value="P:cellular response to iron ion"/>
    <property type="evidence" value="ECO:0007669"/>
    <property type="project" value="TreeGrafter"/>
</dbReference>
<keyword evidence="4" id="KW-1185">Reference proteome</keyword>
<name>A0A4R6XHU9_9GAMM</name>
<dbReference type="Pfam" id="PF01497">
    <property type="entry name" value="Peripla_BP_2"/>
    <property type="match status" value="1"/>
</dbReference>
<dbReference type="Gene3D" id="3.40.50.1980">
    <property type="entry name" value="Nitrogenase molybdenum iron protein domain"/>
    <property type="match status" value="2"/>
</dbReference>
<dbReference type="InterPro" id="IPR054828">
    <property type="entry name" value="Vit_B12_bind_prot"/>
</dbReference>
<reference evidence="3 4" key="1">
    <citation type="submission" date="2019-03" db="EMBL/GenBank/DDBJ databases">
        <title>Genomic Encyclopedia of Type Strains, Phase IV (KMG-IV): sequencing the most valuable type-strain genomes for metagenomic binning, comparative biology and taxonomic classification.</title>
        <authorList>
            <person name="Goeker M."/>
        </authorList>
    </citation>
    <scope>NUCLEOTIDE SEQUENCE [LARGE SCALE GENOMIC DNA]</scope>
    <source>
        <strain evidence="3 4">DSM 5604</strain>
    </source>
</reference>
<dbReference type="RefSeq" id="WP_133560069.1">
    <property type="nucleotide sequence ID" value="NZ_SNZA01000001.1"/>
</dbReference>
<dbReference type="CDD" id="cd01144">
    <property type="entry name" value="BtuF"/>
    <property type="match status" value="1"/>
</dbReference>
<evidence type="ECO:0000313" key="4">
    <source>
        <dbReference type="Proteomes" id="UP000295729"/>
    </source>
</evidence>
<feature type="domain" description="Fe/B12 periplasmic-binding" evidence="2">
    <location>
        <begin position="41"/>
        <end position="290"/>
    </location>
</feature>
<sequence length="294" mass="32350">MFKATSAFIFTVLFFYVSSVWGSCVIDDREREVCSNAPVTRIAALSPGATELAFAAGAGSKVVTVVSFSDYPPAAQEIESVGSPSRLDLERLLALKPDLILAWGTGNPSEQISTLLRLGMRVFYVEPHSFSSIAQDIRDIAQLAGTEASGDVAASAFLKGISDLKTQYSQKPKIRTFYQVWDEPLMTMNGQHYINQVVELCGGINVFSKSPRLIPRLNKEAVLIENPEVIVAGGMGERNAHWLEGWRAFPELMATKQDNLFFVPPSLLQRPTPRLLEGAKILCEKLDLARSRRG</sequence>
<dbReference type="PANTHER" id="PTHR30535:SF34">
    <property type="entry name" value="MOLYBDATE-BINDING PROTEIN MOLA"/>
    <property type="match status" value="1"/>
</dbReference>
<dbReference type="Proteomes" id="UP000295729">
    <property type="component" value="Unassembled WGS sequence"/>
</dbReference>
<dbReference type="PANTHER" id="PTHR30535">
    <property type="entry name" value="VITAMIN B12-BINDING PROTEIN"/>
    <property type="match status" value="1"/>
</dbReference>
<dbReference type="InterPro" id="IPR002491">
    <property type="entry name" value="ABC_transptr_periplasmic_BD"/>
</dbReference>
<dbReference type="SUPFAM" id="SSF53807">
    <property type="entry name" value="Helical backbone' metal receptor"/>
    <property type="match status" value="1"/>
</dbReference>
<dbReference type="NCBIfam" id="NF038402">
    <property type="entry name" value="TroA_like"/>
    <property type="match status" value="1"/>
</dbReference>
<gene>
    <name evidence="3" type="ORF">C8D85_0823</name>
</gene>
<protein>
    <submittedName>
        <fullName evidence="3">Iron complex transport system substrate-binding protein</fullName>
    </submittedName>
</protein>
<dbReference type="PROSITE" id="PS51257">
    <property type="entry name" value="PROKAR_LIPOPROTEIN"/>
    <property type="match status" value="1"/>
</dbReference>
<organism evidence="3 4">
    <name type="scientific">Marinomonas communis</name>
    <dbReference type="NCBI Taxonomy" id="28254"/>
    <lineage>
        <taxon>Bacteria</taxon>
        <taxon>Pseudomonadati</taxon>
        <taxon>Pseudomonadota</taxon>
        <taxon>Gammaproteobacteria</taxon>
        <taxon>Oceanospirillales</taxon>
        <taxon>Oceanospirillaceae</taxon>
        <taxon>Marinomonas</taxon>
    </lineage>
</organism>
<dbReference type="PROSITE" id="PS50983">
    <property type="entry name" value="FE_B12_PBP"/>
    <property type="match status" value="1"/>
</dbReference>
<evidence type="ECO:0000313" key="3">
    <source>
        <dbReference type="EMBL" id="TDR15458.1"/>
    </source>
</evidence>
<evidence type="ECO:0000259" key="2">
    <source>
        <dbReference type="PROSITE" id="PS50983"/>
    </source>
</evidence>
<dbReference type="OrthoDB" id="6495095at2"/>
<dbReference type="AlphaFoldDB" id="A0A4R6XHU9"/>
<dbReference type="InterPro" id="IPR050902">
    <property type="entry name" value="ABC_Transporter_SBP"/>
</dbReference>